<evidence type="ECO:0000256" key="4">
    <source>
        <dbReference type="ARBA" id="ARBA00023136"/>
    </source>
</evidence>
<dbReference type="PROSITE" id="PS51380">
    <property type="entry name" value="EXS"/>
    <property type="match status" value="1"/>
</dbReference>
<dbReference type="Pfam" id="PF03124">
    <property type="entry name" value="EXS"/>
    <property type="match status" value="1"/>
</dbReference>
<dbReference type="PANTHER" id="PTHR10783">
    <property type="entry name" value="XENOTROPIC AND POLYTROPIC RETROVIRUS RECEPTOR 1-RELATED"/>
    <property type="match status" value="1"/>
</dbReference>
<accession>A0ABR2WX89</accession>
<evidence type="ECO:0000256" key="5">
    <source>
        <dbReference type="SAM" id="Phobius"/>
    </source>
</evidence>
<sequence>MFDILSTAVPLEYRALLLIDLGVWGWGFNLHILENIGIDVRLLFNLDETRKLPHQVIYRIAFVFTFITLFGLWIFWKVAENGQNASIVTGLCYFSVLFLTLSPFNIFHRKTRFNFLSALKRVIFSSLRSEVSFGDVILADILTSFAKVGVGIYIAFCTFLSFTDSAELSSSGSSSDHFKLDIMAPLITALPFIFRLRQCISEYLSSRDSGSRHLANAIKYASAFPVVFFSALMHREDEDENSILFSLWLMFVLFNSIYSFYWDVVMDWDLGNTPSQQSKSSFPPLLRPVLMFQEPSIYYLTILLDFFLRTSWSLKLSDHAHLKEIIASGFVMEGAEIMRRWLWVYFRAEKEWITKRYGSSTLRDSAKFHNNIYALQHNRIDDSNDMPLSP</sequence>
<feature type="transmembrane region" description="Helical" evidence="5">
    <location>
        <begin position="23"/>
        <end position="44"/>
    </location>
</feature>
<dbReference type="EMBL" id="JASJQH010000188">
    <property type="protein sequence ID" value="KAK9766111.1"/>
    <property type="molecule type" value="Genomic_DNA"/>
</dbReference>
<evidence type="ECO:0000313" key="8">
    <source>
        <dbReference type="Proteomes" id="UP001479436"/>
    </source>
</evidence>
<name>A0ABR2WX89_9FUNG</name>
<evidence type="ECO:0000256" key="3">
    <source>
        <dbReference type="ARBA" id="ARBA00022989"/>
    </source>
</evidence>
<organism evidence="7 8">
    <name type="scientific">Basidiobolus ranarum</name>
    <dbReference type="NCBI Taxonomy" id="34480"/>
    <lineage>
        <taxon>Eukaryota</taxon>
        <taxon>Fungi</taxon>
        <taxon>Fungi incertae sedis</taxon>
        <taxon>Zoopagomycota</taxon>
        <taxon>Entomophthoromycotina</taxon>
        <taxon>Basidiobolomycetes</taxon>
        <taxon>Basidiobolales</taxon>
        <taxon>Basidiobolaceae</taxon>
        <taxon>Basidiobolus</taxon>
    </lineage>
</organism>
<evidence type="ECO:0000313" key="7">
    <source>
        <dbReference type="EMBL" id="KAK9766111.1"/>
    </source>
</evidence>
<comment type="subcellular location">
    <subcellularLocation>
        <location evidence="1">Membrane</location>
        <topology evidence="1">Multi-pass membrane protein</topology>
    </subcellularLocation>
</comment>
<evidence type="ECO:0000256" key="1">
    <source>
        <dbReference type="ARBA" id="ARBA00004141"/>
    </source>
</evidence>
<evidence type="ECO:0000256" key="2">
    <source>
        <dbReference type="ARBA" id="ARBA00022692"/>
    </source>
</evidence>
<gene>
    <name evidence="7" type="primary">ERD1_2</name>
    <name evidence="7" type="ORF">K7432_005043</name>
</gene>
<keyword evidence="4 5" id="KW-0472">Membrane</keyword>
<dbReference type="PANTHER" id="PTHR10783:SF46">
    <property type="entry name" value="PROTEIN ERD1 HOMOLOG 2"/>
    <property type="match status" value="1"/>
</dbReference>
<keyword evidence="8" id="KW-1185">Reference proteome</keyword>
<feature type="transmembrane region" description="Helical" evidence="5">
    <location>
        <begin position="243"/>
        <end position="262"/>
    </location>
</feature>
<feature type="domain" description="EXS" evidence="6">
    <location>
        <begin position="175"/>
        <end position="380"/>
    </location>
</feature>
<evidence type="ECO:0000259" key="6">
    <source>
        <dbReference type="PROSITE" id="PS51380"/>
    </source>
</evidence>
<proteinExistence type="predicted"/>
<feature type="transmembrane region" description="Helical" evidence="5">
    <location>
        <begin position="56"/>
        <end position="75"/>
    </location>
</feature>
<feature type="transmembrane region" description="Helical" evidence="5">
    <location>
        <begin position="87"/>
        <end position="107"/>
    </location>
</feature>
<dbReference type="Proteomes" id="UP001479436">
    <property type="component" value="Unassembled WGS sequence"/>
</dbReference>
<comment type="caution">
    <text evidence="7">The sequence shown here is derived from an EMBL/GenBank/DDBJ whole genome shotgun (WGS) entry which is preliminary data.</text>
</comment>
<reference evidence="7 8" key="1">
    <citation type="submission" date="2023-04" db="EMBL/GenBank/DDBJ databases">
        <title>Genome of Basidiobolus ranarum AG-B5.</title>
        <authorList>
            <person name="Stajich J.E."/>
            <person name="Carter-House D."/>
            <person name="Gryganskyi A."/>
        </authorList>
    </citation>
    <scope>NUCLEOTIDE SEQUENCE [LARGE SCALE GENOMIC DNA]</scope>
    <source>
        <strain evidence="7 8">AG-B5</strain>
    </source>
</reference>
<keyword evidence="2 5" id="KW-0812">Transmembrane</keyword>
<dbReference type="InterPro" id="IPR004342">
    <property type="entry name" value="EXS_C"/>
</dbReference>
<protein>
    <submittedName>
        <fullName evidence="7">Protein-ER retention protein</fullName>
    </submittedName>
</protein>
<keyword evidence="3 5" id="KW-1133">Transmembrane helix</keyword>